<organism evidence="2 3">
    <name type="scientific">Pseudoduganella rivuli</name>
    <dbReference type="NCBI Taxonomy" id="2666085"/>
    <lineage>
        <taxon>Bacteria</taxon>
        <taxon>Pseudomonadati</taxon>
        <taxon>Pseudomonadota</taxon>
        <taxon>Betaproteobacteria</taxon>
        <taxon>Burkholderiales</taxon>
        <taxon>Oxalobacteraceae</taxon>
        <taxon>Telluria group</taxon>
        <taxon>Pseudoduganella</taxon>
    </lineage>
</organism>
<dbReference type="InterPro" id="IPR027417">
    <property type="entry name" value="P-loop_NTPase"/>
</dbReference>
<dbReference type="AlphaFoldDB" id="A0A7X2ITY7"/>
<protein>
    <submittedName>
        <fullName evidence="2">AAA family ATPase</fullName>
    </submittedName>
</protein>
<sequence length="174" mass="19056">MTRRVAIVGAASAGKSTLAARLAAHYGTVWVPEYLREFVDVHGRMPVAADQIAIARTQVAREQAALAQAKGFLFCDTSPLMTAVYSRHYFGGIDSELERLVQRCRYDVTLVCASDIPWEPDGQREPLDECAVIAGLLFDELDKRNISYTMVAGDAARRLLKAEQVLGKPATVGE</sequence>
<keyword evidence="3" id="KW-1185">Reference proteome</keyword>
<dbReference type="Pfam" id="PF13521">
    <property type="entry name" value="AAA_28"/>
    <property type="match status" value="1"/>
</dbReference>
<dbReference type="Proteomes" id="UP000446768">
    <property type="component" value="Unassembled WGS sequence"/>
</dbReference>
<dbReference type="EMBL" id="WKJJ01000025">
    <property type="protein sequence ID" value="MRV75890.1"/>
    <property type="molecule type" value="Genomic_DNA"/>
</dbReference>
<feature type="domain" description="NadR/Ttd14 AAA" evidence="1">
    <location>
        <begin position="4"/>
        <end position="158"/>
    </location>
</feature>
<comment type="caution">
    <text evidence="2">The sequence shown here is derived from an EMBL/GenBank/DDBJ whole genome shotgun (WGS) entry which is preliminary data.</text>
</comment>
<evidence type="ECO:0000313" key="2">
    <source>
        <dbReference type="EMBL" id="MRV75890.1"/>
    </source>
</evidence>
<dbReference type="PANTHER" id="PTHR37512:SF1">
    <property type="entry name" value="NADR_TTD14 AAA DOMAIN-CONTAINING PROTEIN"/>
    <property type="match status" value="1"/>
</dbReference>
<dbReference type="InterPro" id="IPR052735">
    <property type="entry name" value="NAD_biosynth-regulator"/>
</dbReference>
<dbReference type="SUPFAM" id="SSF52540">
    <property type="entry name" value="P-loop containing nucleoside triphosphate hydrolases"/>
    <property type="match status" value="1"/>
</dbReference>
<name>A0A7X2ITY7_9BURK</name>
<dbReference type="Gene3D" id="3.40.50.300">
    <property type="entry name" value="P-loop containing nucleotide triphosphate hydrolases"/>
    <property type="match status" value="1"/>
</dbReference>
<proteinExistence type="predicted"/>
<evidence type="ECO:0000313" key="3">
    <source>
        <dbReference type="Proteomes" id="UP000446768"/>
    </source>
</evidence>
<accession>A0A7X2ITY7</accession>
<gene>
    <name evidence="2" type="ORF">GJ700_29675</name>
</gene>
<dbReference type="RefSeq" id="WP_154380859.1">
    <property type="nucleotide sequence ID" value="NZ_WKJJ01000025.1"/>
</dbReference>
<dbReference type="InterPro" id="IPR038727">
    <property type="entry name" value="NadR/Ttd14_AAA_dom"/>
</dbReference>
<reference evidence="2 3" key="1">
    <citation type="submission" date="2019-11" db="EMBL/GenBank/DDBJ databases">
        <title>Novel species isolated from a subtropical stream in China.</title>
        <authorList>
            <person name="Lu H."/>
        </authorList>
    </citation>
    <scope>NUCLEOTIDE SEQUENCE [LARGE SCALE GENOMIC DNA]</scope>
    <source>
        <strain evidence="2 3">FT92W</strain>
    </source>
</reference>
<dbReference type="PANTHER" id="PTHR37512">
    <property type="entry name" value="TRIFUNCTIONAL NAD BIOSYNTHESIS/REGULATOR PROTEIN NADR"/>
    <property type="match status" value="1"/>
</dbReference>
<evidence type="ECO:0000259" key="1">
    <source>
        <dbReference type="Pfam" id="PF13521"/>
    </source>
</evidence>